<gene>
    <name evidence="5" type="primary">LOC111734585</name>
</gene>
<dbReference type="PANTHER" id="PTHR11269:SF9">
    <property type="entry name" value="PERIOD CIRCADIAN PROTEIN HOMOLOG 2"/>
    <property type="match status" value="1"/>
</dbReference>
<comment type="subcellular location">
    <subcellularLocation>
        <location evidence="1">Nucleus</location>
    </subcellularLocation>
</comment>
<evidence type="ECO:0000313" key="4">
    <source>
        <dbReference type="Proteomes" id="UP000515202"/>
    </source>
</evidence>
<dbReference type="OrthoDB" id="7788983at2759"/>
<dbReference type="AlphaFoldDB" id="A0A6P6C5J2"/>
<keyword evidence="4" id="KW-1185">Reference proteome</keyword>
<dbReference type="InterPro" id="IPR048814">
    <property type="entry name" value="Per1-3_PAS-A"/>
</dbReference>
<evidence type="ECO:0000256" key="1">
    <source>
        <dbReference type="ARBA" id="ARBA00004123"/>
    </source>
</evidence>
<feature type="domain" description="Period circadian protein homolog 1-3 PAS-A" evidence="3">
    <location>
        <begin position="13"/>
        <end position="67"/>
    </location>
</feature>
<organism evidence="4 5">
    <name type="scientific">Pteropus vampyrus</name>
    <name type="common">Large flying fox</name>
    <dbReference type="NCBI Taxonomy" id="132908"/>
    <lineage>
        <taxon>Eukaryota</taxon>
        <taxon>Metazoa</taxon>
        <taxon>Chordata</taxon>
        <taxon>Craniata</taxon>
        <taxon>Vertebrata</taxon>
        <taxon>Euteleostomi</taxon>
        <taxon>Mammalia</taxon>
        <taxon>Eutheria</taxon>
        <taxon>Laurasiatheria</taxon>
        <taxon>Chiroptera</taxon>
        <taxon>Yinpterochiroptera</taxon>
        <taxon>Pteropodoidea</taxon>
        <taxon>Pteropodidae</taxon>
        <taxon>Pteropodinae</taxon>
        <taxon>Pteropus</taxon>
    </lineage>
</organism>
<evidence type="ECO:0000259" key="3">
    <source>
        <dbReference type="Pfam" id="PF21353"/>
    </source>
</evidence>
<dbReference type="GeneID" id="111734585"/>
<dbReference type="GO" id="GO:0005634">
    <property type="term" value="C:nucleus"/>
    <property type="evidence" value="ECO:0007669"/>
    <property type="project" value="UniProtKB-SubCell"/>
</dbReference>
<protein>
    <submittedName>
        <fullName evidence="5">Period circadian protein homolog 2-like</fullName>
    </submittedName>
</protein>
<dbReference type="GO" id="GO:0000976">
    <property type="term" value="F:transcription cis-regulatory region binding"/>
    <property type="evidence" value="ECO:0007669"/>
    <property type="project" value="TreeGrafter"/>
</dbReference>
<dbReference type="GO" id="GO:0000122">
    <property type="term" value="P:negative regulation of transcription by RNA polymerase II"/>
    <property type="evidence" value="ECO:0007669"/>
    <property type="project" value="TreeGrafter"/>
</dbReference>
<keyword evidence="2" id="KW-0539">Nucleus</keyword>
<accession>A0A6P6C5J2</accession>
<evidence type="ECO:0000256" key="2">
    <source>
        <dbReference type="ARBA" id="ARBA00023242"/>
    </source>
</evidence>
<sequence length="98" mass="11354">MSDFGLFLLDSFTQECIEEKSFFCRVSVGKNRDSDMRYQPFRMTPYLVRVPEPQGAESQLCCVLLAERVHSGYEEKKTCSRLPVACNTMRRNATFSRI</sequence>
<dbReference type="GO" id="GO:0005737">
    <property type="term" value="C:cytoplasm"/>
    <property type="evidence" value="ECO:0007669"/>
    <property type="project" value="TreeGrafter"/>
</dbReference>
<dbReference type="RefSeq" id="XP_023382435.1">
    <property type="nucleotide sequence ID" value="XM_023526667.1"/>
</dbReference>
<dbReference type="GO" id="GO:0032922">
    <property type="term" value="P:circadian regulation of gene expression"/>
    <property type="evidence" value="ECO:0007669"/>
    <property type="project" value="TreeGrafter"/>
</dbReference>
<dbReference type="GO" id="GO:0001222">
    <property type="term" value="F:transcription corepressor binding"/>
    <property type="evidence" value="ECO:0007669"/>
    <property type="project" value="TreeGrafter"/>
</dbReference>
<proteinExistence type="predicted"/>
<dbReference type="Proteomes" id="UP000515202">
    <property type="component" value="Unplaced"/>
</dbReference>
<name>A0A6P6C5J2_PTEVA</name>
<dbReference type="Pfam" id="PF21353">
    <property type="entry name" value="Per3-like_PAS-A"/>
    <property type="match status" value="1"/>
</dbReference>
<dbReference type="GO" id="GO:0043153">
    <property type="term" value="P:entrainment of circadian clock by photoperiod"/>
    <property type="evidence" value="ECO:0007669"/>
    <property type="project" value="TreeGrafter"/>
</dbReference>
<dbReference type="PANTHER" id="PTHR11269">
    <property type="entry name" value="PERIOD CIRCADIAN PROTEIN"/>
    <property type="match status" value="1"/>
</dbReference>
<dbReference type="InterPro" id="IPR050760">
    <property type="entry name" value="Period_circadian_regulator"/>
</dbReference>
<dbReference type="KEGG" id="pvp:111734585"/>
<dbReference type="Gene3D" id="3.30.450.20">
    <property type="entry name" value="PAS domain"/>
    <property type="match status" value="1"/>
</dbReference>
<evidence type="ECO:0000313" key="5">
    <source>
        <dbReference type="RefSeq" id="XP_023382435.1"/>
    </source>
</evidence>
<reference evidence="5" key="1">
    <citation type="submission" date="2025-08" db="UniProtKB">
        <authorList>
            <consortium name="RefSeq"/>
        </authorList>
    </citation>
    <scope>IDENTIFICATION</scope>
    <source>
        <tissue evidence="5">Kidney</tissue>
    </source>
</reference>